<protein>
    <recommendedName>
        <fullName evidence="4">sn-glycerol-3-phosphate-binding periplasmic protein UgpB</fullName>
    </recommendedName>
</protein>
<comment type="function">
    <text evidence="8">Part of the ABC transporter complex UgpBAEC involved in sn-glycerol-3-phosphate (G3P) import. Binds G3P.</text>
</comment>
<feature type="chain" id="PRO_5037198183" description="sn-glycerol-3-phosphate-binding periplasmic protein UgpB" evidence="9">
    <location>
        <begin position="21"/>
        <end position="437"/>
    </location>
</feature>
<dbReference type="Gene3D" id="3.40.190.10">
    <property type="entry name" value="Periplasmic binding protein-like II"/>
    <property type="match status" value="2"/>
</dbReference>
<evidence type="ECO:0000256" key="8">
    <source>
        <dbReference type="ARBA" id="ARBA00034473"/>
    </source>
</evidence>
<dbReference type="Pfam" id="PF13416">
    <property type="entry name" value="SBP_bac_8"/>
    <property type="match status" value="1"/>
</dbReference>
<accession>A0A939JWM5</accession>
<organism evidence="10 11">
    <name type="scientific">Jiella flava</name>
    <dbReference type="NCBI Taxonomy" id="2816857"/>
    <lineage>
        <taxon>Bacteria</taxon>
        <taxon>Pseudomonadati</taxon>
        <taxon>Pseudomonadota</taxon>
        <taxon>Alphaproteobacteria</taxon>
        <taxon>Hyphomicrobiales</taxon>
        <taxon>Aurantimonadaceae</taxon>
        <taxon>Jiella</taxon>
    </lineage>
</organism>
<keyword evidence="5" id="KW-0813">Transport</keyword>
<dbReference type="SUPFAM" id="SSF53850">
    <property type="entry name" value="Periplasmic binding protein-like II"/>
    <property type="match status" value="1"/>
</dbReference>
<evidence type="ECO:0000256" key="2">
    <source>
        <dbReference type="ARBA" id="ARBA00008520"/>
    </source>
</evidence>
<evidence type="ECO:0000256" key="1">
    <source>
        <dbReference type="ARBA" id="ARBA00004418"/>
    </source>
</evidence>
<comment type="subunit">
    <text evidence="3">The complex is composed of two ATP-binding proteins (UgpC), two transmembrane proteins (UgpA and UgpE) and a solute-binding protein (UgpB).</text>
</comment>
<evidence type="ECO:0000256" key="3">
    <source>
        <dbReference type="ARBA" id="ARBA00011557"/>
    </source>
</evidence>
<evidence type="ECO:0000313" key="11">
    <source>
        <dbReference type="Proteomes" id="UP000664122"/>
    </source>
</evidence>
<comment type="caution">
    <text evidence="10">The sequence shown here is derived from an EMBL/GenBank/DDBJ whole genome shotgun (WGS) entry which is preliminary data.</text>
</comment>
<evidence type="ECO:0000256" key="7">
    <source>
        <dbReference type="ARBA" id="ARBA00022764"/>
    </source>
</evidence>
<keyword evidence="7" id="KW-0574">Periplasm</keyword>
<evidence type="ECO:0000313" key="10">
    <source>
        <dbReference type="EMBL" id="MBO0662466.1"/>
    </source>
</evidence>
<dbReference type="Proteomes" id="UP000664122">
    <property type="component" value="Unassembled WGS sequence"/>
</dbReference>
<keyword evidence="11" id="KW-1185">Reference proteome</keyword>
<evidence type="ECO:0000256" key="6">
    <source>
        <dbReference type="ARBA" id="ARBA00022729"/>
    </source>
</evidence>
<dbReference type="PANTHER" id="PTHR43649:SF31">
    <property type="entry name" value="SN-GLYCEROL-3-PHOSPHATE-BINDING PERIPLASMIC PROTEIN UGPB"/>
    <property type="match status" value="1"/>
</dbReference>
<name>A0A939JWM5_9HYPH</name>
<evidence type="ECO:0000256" key="5">
    <source>
        <dbReference type="ARBA" id="ARBA00022448"/>
    </source>
</evidence>
<reference evidence="10" key="1">
    <citation type="submission" date="2021-03" db="EMBL/GenBank/DDBJ databases">
        <title>Whole genome sequence of Jiella sp. CQZ9-1.</title>
        <authorList>
            <person name="Tuo L."/>
        </authorList>
    </citation>
    <scope>NUCLEOTIDE SEQUENCE</scope>
    <source>
        <strain evidence="10">CQZ9-1</strain>
    </source>
</reference>
<comment type="subcellular location">
    <subcellularLocation>
        <location evidence="1">Periplasm</location>
    </subcellularLocation>
</comment>
<dbReference type="GO" id="GO:0042597">
    <property type="term" value="C:periplasmic space"/>
    <property type="evidence" value="ECO:0007669"/>
    <property type="project" value="UniProtKB-SubCell"/>
</dbReference>
<feature type="signal peptide" evidence="9">
    <location>
        <begin position="1"/>
        <end position="20"/>
    </location>
</feature>
<dbReference type="PANTHER" id="PTHR43649">
    <property type="entry name" value="ARABINOSE-BINDING PROTEIN-RELATED"/>
    <property type="match status" value="1"/>
</dbReference>
<sequence length="437" mass="47495">MFAAAAAFAGTLALGAPAQAATNFDFWYAAGQRAVEAQCNDFNASQSQYHVNCVYQDSYESLFQKAIAAYRANRQPALVQFFDGGTLDLLLSNAVIPVTKIAADAGQKVDWNDYISGAKSYYATRSGELYGQPYNSSTLVFYTNDDMLKKAGITKAPETWEEVGEAAKKLKASGVACALTSDLHPWRVMEEFSAAEGIPIASEHNGYDGLDAKYVFNKGLEVQLITDLADWHKQGMFTLSRETKAGDYRNAFNSQECAMILNSTGGYTDTALALKGKAAFSVHLLPIFAGTKRYNTFVGGAALYAMKGFDAKTYKAVAAFLAFLRSPEQQMQMVINTGYLPVTKSGVKLMENGGLANYPERKKAAELGVESLNFPGNADTRGIRLGFFVQFREVFRAEITKVFSGESTPQQALDAAAARGDEMLKRFAATYAGAKMP</sequence>
<proteinExistence type="inferred from homology"/>
<gene>
    <name evidence="10" type="ORF">J1C48_07760</name>
</gene>
<dbReference type="InterPro" id="IPR050490">
    <property type="entry name" value="Bact_solute-bd_prot1"/>
</dbReference>
<dbReference type="InterPro" id="IPR006059">
    <property type="entry name" value="SBP"/>
</dbReference>
<dbReference type="EMBL" id="JAFMPP010000005">
    <property type="protein sequence ID" value="MBO0662466.1"/>
    <property type="molecule type" value="Genomic_DNA"/>
</dbReference>
<dbReference type="AlphaFoldDB" id="A0A939JWM5"/>
<evidence type="ECO:0000256" key="9">
    <source>
        <dbReference type="SAM" id="SignalP"/>
    </source>
</evidence>
<evidence type="ECO:0000256" key="4">
    <source>
        <dbReference type="ARBA" id="ARBA00017470"/>
    </source>
</evidence>
<keyword evidence="6 9" id="KW-0732">Signal</keyword>
<comment type="similarity">
    <text evidence="2">Belongs to the bacterial solute-binding protein 1 family.</text>
</comment>